<accession>A0A829MFR3</accession>
<comment type="caution">
    <text evidence="1">The sequence shown here is derived from an EMBL/GenBank/DDBJ whole genome shotgun (WGS) entry which is preliminary data.</text>
</comment>
<evidence type="ECO:0000313" key="2">
    <source>
        <dbReference type="Proteomes" id="UP000018502"/>
    </source>
</evidence>
<reference evidence="1 2" key="1">
    <citation type="journal article" date="2014" name="Emerg. Infect. Dis.">
        <title>High-level Relatedness among Mycobacterium abscessus subsp. massiliense Strains from Widely Separated Outbreaks.</title>
        <authorList>
            <person name="Tettelin H."/>
            <person name="Davidson R.M."/>
            <person name="Agrawal S."/>
            <person name="Aitken M.L."/>
            <person name="Shallom S."/>
            <person name="Hasan N.A."/>
            <person name="Strong M."/>
            <person name="Nogueira de Moura V.C."/>
            <person name="De Groote M.A."/>
            <person name="Duarte R.S."/>
            <person name="Hine E."/>
            <person name="Parankush S."/>
            <person name="Su Q."/>
            <person name="Daugherty S.C."/>
            <person name="Fraser C.M."/>
            <person name="Brown-Elliott B.A."/>
            <person name="Wallace R.J.Jr."/>
            <person name="Holland S.M."/>
            <person name="Sampaio E.P."/>
            <person name="Olivier K.N."/>
            <person name="Jackson M."/>
            <person name="Zelazny A.M."/>
        </authorList>
    </citation>
    <scope>NUCLEOTIDE SEQUENCE [LARGE SCALE GENOMIC DNA]</scope>
    <source>
        <strain evidence="1 2">MAB_091912_2446</strain>
    </source>
</reference>
<dbReference type="EMBL" id="AYTF01000001">
    <property type="protein sequence ID" value="ESV63681.1"/>
    <property type="molecule type" value="Genomic_DNA"/>
</dbReference>
<name>A0A829MFR3_9MYCO</name>
<protein>
    <submittedName>
        <fullName evidence="1">Uncharacterized protein</fullName>
    </submittedName>
</protein>
<organism evidence="1 2">
    <name type="scientific">Mycobacteroides abscessus MAB_091912_2446</name>
    <dbReference type="NCBI Taxonomy" id="1335414"/>
    <lineage>
        <taxon>Bacteria</taxon>
        <taxon>Bacillati</taxon>
        <taxon>Actinomycetota</taxon>
        <taxon>Actinomycetes</taxon>
        <taxon>Mycobacteriales</taxon>
        <taxon>Mycobacteriaceae</taxon>
        <taxon>Mycobacteroides</taxon>
        <taxon>Mycobacteroides abscessus</taxon>
    </lineage>
</organism>
<proteinExistence type="predicted"/>
<dbReference type="Proteomes" id="UP000018502">
    <property type="component" value="Unassembled WGS sequence"/>
</dbReference>
<dbReference type="AlphaFoldDB" id="A0A829MFR3"/>
<gene>
    <name evidence="1" type="ORF">L833_1059</name>
</gene>
<evidence type="ECO:0000313" key="1">
    <source>
        <dbReference type="EMBL" id="ESV63681.1"/>
    </source>
</evidence>
<sequence>MSDGAVHRVLLALRDIEYVPAPWIALWREIADQHRGEPLVNSAGRGRSRLPRDPRC</sequence>